<keyword evidence="9" id="KW-1043">Host membrane</keyword>
<dbReference type="Gene3D" id="1.20.58.1340">
    <property type="match status" value="1"/>
</dbReference>
<evidence type="ECO:0000259" key="19">
    <source>
        <dbReference type="Pfam" id="PF17488"/>
    </source>
</evidence>
<evidence type="ECO:0000256" key="14">
    <source>
        <dbReference type="ARBA" id="ARBA00023136"/>
    </source>
</evidence>
<dbReference type="Gene3D" id="3.90.380.20">
    <property type="entry name" value="Herpesvirus glycoprotein H, domain D-II"/>
    <property type="match status" value="1"/>
</dbReference>
<sequence length="782" mass="88932">MKLKQFKLLIRLSLLICLQICSVIYGSNATSSTPTPPSASPSSPTTPSGNNTQTTNVSITTTAKTLKTTTLRPDPPNGTFNFQEILKKMPMLEINIATNANVIVNWTSMINSVEAASIQKMWVEANMTETLMFTLTKYSDVYKKNDTFKNYTGHFQKHYMCDINNHLVKYNVTANDIKKMVGFNGEFGIPAETIQRDLLSNVNDVIKSEYATHNVFYTKRDYNAYFSVSFLNKTSEMSGYITKDFAYVTVINSSDSGRPKVMTIMLGYTDRLPILKGNLIYNTDFVVAQNEKFSMVLLTSFLHHAAFTVSLTTNYQDLFRRLTEDSPSKVIGRLQTQMVMYEVTGMCPLKDMTPDVFAFILELIFSHFMVVAGLQDVSHYVHMQCFSHFIHELDLLRSLAFTCFHPFYFKGFQSQHLSKVAGQMIVNTPVGSIGSFTHEQRDVVLTMLKLADTIKDVNAKVLWGTAGIIDAIYTTYTNTFTLTDRDRRHLLDIFLLLQDEEKEHKIVNNNNLMLTYLLSSSMCNSAEIATITRLLSKRKDFDIFRTFSPCFMSLRYDFTREKLSSESRLNSNLTHIQTEAGAVGFFNILKDRHVSNFGILPVSSCISHYKSDTLMVIPMFNITYVICTRPISGAINYDVSETFVQKSLVVSAVKSDCHLNTAHTASASRKIPIPIVYNISRSQTECPLCEAAFLSYDERDGLESMMYVTNRIVQHNMFLDNSPFFENQNLHTHYLMLFNNGTVIEIRGRYRERATRMIIAALFIFSFGFGAIFAFKFFLHCC</sequence>
<keyword evidence="7" id="KW-0732">Signal</keyword>
<reference evidence="20" key="1">
    <citation type="submission" date="2017-11" db="EMBL/GenBank/DDBJ databases">
        <title>Complete genome of Rhinolophus gammaherpesvirus-1.</title>
        <authorList>
            <person name="Maeda K."/>
            <person name="Noguchi K."/>
        </authorList>
    </citation>
    <scope>NUCLEOTIDE SEQUENCE [LARGE SCALE GENOMIC DNA]</scope>
    <source>
        <strain evidence="20">BV1</strain>
    </source>
</reference>
<accession>A0A2Z5U738</accession>
<evidence type="ECO:0000256" key="17">
    <source>
        <dbReference type="SAM" id="MobiDB-lite"/>
    </source>
</evidence>
<dbReference type="GO" id="GO:0055036">
    <property type="term" value="C:virion membrane"/>
    <property type="evidence" value="ECO:0007669"/>
    <property type="project" value="UniProtKB-SubCell"/>
</dbReference>
<dbReference type="Proteomes" id="UP000289908">
    <property type="component" value="Segment"/>
</dbReference>
<evidence type="ECO:0000256" key="11">
    <source>
        <dbReference type="ARBA" id="ARBA00022981"/>
    </source>
</evidence>
<dbReference type="HAMAP" id="MF_04033">
    <property type="entry name" value="HSV_GH"/>
    <property type="match status" value="1"/>
</dbReference>
<evidence type="ECO:0000256" key="2">
    <source>
        <dbReference type="ARBA" id="ARBA00022506"/>
    </source>
</evidence>
<keyword evidence="5" id="KW-1162">Viral penetration into host cytoplasm</keyword>
<evidence type="ECO:0000256" key="5">
    <source>
        <dbReference type="ARBA" id="ARBA00022595"/>
    </source>
</evidence>
<evidence type="ECO:0000256" key="16">
    <source>
        <dbReference type="ARBA" id="ARBA00023296"/>
    </source>
</evidence>
<evidence type="ECO:0000256" key="15">
    <source>
        <dbReference type="ARBA" id="ARBA00023180"/>
    </source>
</evidence>
<dbReference type="Gene3D" id="2.60.40.3190">
    <property type="entry name" value="Herpesvirus glycoprotein H, C-terminal domain"/>
    <property type="match status" value="1"/>
</dbReference>
<keyword evidence="14 18" id="KW-0472">Membrane</keyword>
<dbReference type="InterPro" id="IPR038172">
    <property type="entry name" value="Herpes_glycoH_C_sf"/>
</dbReference>
<keyword evidence="3" id="KW-1032">Host cell membrane</keyword>
<keyword evidence="10" id="KW-0261">Viral envelope protein</keyword>
<protein>
    <submittedName>
        <fullName evidence="20">Glycoprotein H</fullName>
    </submittedName>
</protein>
<keyword evidence="11" id="KW-0730">Sialic acid</keyword>
<keyword evidence="15" id="KW-0325">Glycoprotein</keyword>
<dbReference type="Pfam" id="PF02489">
    <property type="entry name" value="Herpes_glycop_H"/>
    <property type="match status" value="1"/>
</dbReference>
<dbReference type="RefSeq" id="YP_009551832.1">
    <property type="nucleotide sequence ID" value="NC_040539.1"/>
</dbReference>
<keyword evidence="4" id="KW-1169">Fusion of virus membrane with host cell membrane</keyword>
<organism evidence="20">
    <name type="scientific">Rhinolophus gammaherpesvirus 1</name>
    <dbReference type="NCBI Taxonomy" id="2054179"/>
    <lineage>
        <taxon>Viruses</taxon>
        <taxon>Duplodnaviria</taxon>
        <taxon>Heunggongvirae</taxon>
        <taxon>Peploviricota</taxon>
        <taxon>Herviviricetes</taxon>
        <taxon>Herpesvirales</taxon>
        <taxon>Orthoherpesviridae</taxon>
        <taxon>Gammaherpesvirinae</taxon>
        <taxon>Percavirus</taxon>
        <taxon>Percavirus rhinolophidgamma1</taxon>
    </lineage>
</organism>
<evidence type="ECO:0000256" key="4">
    <source>
        <dbReference type="ARBA" id="ARBA00022521"/>
    </source>
</evidence>
<dbReference type="InterPro" id="IPR003493">
    <property type="entry name" value="Herpes_gH"/>
</dbReference>
<gene>
    <name evidence="20" type="primary">ORF25</name>
</gene>
<evidence type="ECO:0000256" key="12">
    <source>
        <dbReference type="ARBA" id="ARBA00022989"/>
    </source>
</evidence>
<keyword evidence="21" id="KW-1185">Reference proteome</keyword>
<dbReference type="GO" id="GO:0046718">
    <property type="term" value="P:symbiont entry into host cell"/>
    <property type="evidence" value="ECO:0007669"/>
    <property type="project" value="UniProtKB-KW"/>
</dbReference>
<keyword evidence="16" id="KW-1160">Virus entry into host cell</keyword>
<dbReference type="Pfam" id="PF17488">
    <property type="entry name" value="Herpes_glycoH_C"/>
    <property type="match status" value="1"/>
</dbReference>
<feature type="domain" description="Herpesvirus glycoprotein H C-terminal" evidence="19">
    <location>
        <begin position="603"/>
        <end position="748"/>
    </location>
</feature>
<dbReference type="GO" id="GO:0019064">
    <property type="term" value="P:fusion of virus membrane with host plasma membrane"/>
    <property type="evidence" value="ECO:0007669"/>
    <property type="project" value="UniProtKB-KW"/>
</dbReference>
<evidence type="ECO:0000313" key="21">
    <source>
        <dbReference type="Proteomes" id="UP000289908"/>
    </source>
</evidence>
<evidence type="ECO:0000256" key="7">
    <source>
        <dbReference type="ARBA" id="ARBA00022729"/>
    </source>
</evidence>
<evidence type="ECO:0000256" key="8">
    <source>
        <dbReference type="ARBA" id="ARBA00022844"/>
    </source>
</evidence>
<evidence type="ECO:0000256" key="18">
    <source>
        <dbReference type="SAM" id="Phobius"/>
    </source>
</evidence>
<keyword evidence="6 18" id="KW-0812">Transmembrane</keyword>
<keyword evidence="8" id="KW-0946">Virion</keyword>
<evidence type="ECO:0000256" key="10">
    <source>
        <dbReference type="ARBA" id="ARBA00022879"/>
    </source>
</evidence>
<feature type="region of interest" description="Disordered" evidence="17">
    <location>
        <begin position="29"/>
        <end position="56"/>
    </location>
</feature>
<dbReference type="EMBL" id="LC333428">
    <property type="protein sequence ID" value="BBB06471.1"/>
    <property type="molecule type" value="Genomic_DNA"/>
</dbReference>
<feature type="compositionally biased region" description="Low complexity" evidence="17">
    <location>
        <begin position="40"/>
        <end position="56"/>
    </location>
</feature>
<comment type="subcellular location">
    <subcellularLocation>
        <location evidence="1">Virion membrane</location>
        <topology evidence="1">Single-pass type I membrane protein</topology>
    </subcellularLocation>
</comment>
<keyword evidence="13" id="KW-1039">Host endosome</keyword>
<evidence type="ECO:0000256" key="6">
    <source>
        <dbReference type="ARBA" id="ARBA00022692"/>
    </source>
</evidence>
<dbReference type="KEGG" id="vg:41701532"/>
<dbReference type="GO" id="GO:0019031">
    <property type="term" value="C:viral envelope"/>
    <property type="evidence" value="ECO:0007669"/>
    <property type="project" value="UniProtKB-KW"/>
</dbReference>
<dbReference type="GeneID" id="41701532"/>
<dbReference type="OrthoDB" id="6582at10239"/>
<evidence type="ECO:0000256" key="9">
    <source>
        <dbReference type="ARBA" id="ARBA00022870"/>
    </source>
</evidence>
<name>A0A2Z5U738_9GAMA</name>
<evidence type="ECO:0000256" key="13">
    <source>
        <dbReference type="ARBA" id="ARBA00023046"/>
    </source>
</evidence>
<proteinExistence type="inferred from homology"/>
<keyword evidence="2" id="KW-1168">Fusion of virus membrane with host membrane</keyword>
<keyword evidence="12 18" id="KW-1133">Transmembrane helix</keyword>
<feature type="transmembrane region" description="Helical" evidence="18">
    <location>
        <begin position="757"/>
        <end position="779"/>
    </location>
</feature>
<evidence type="ECO:0000313" key="20">
    <source>
        <dbReference type="EMBL" id="BBB06471.1"/>
    </source>
</evidence>
<evidence type="ECO:0000256" key="3">
    <source>
        <dbReference type="ARBA" id="ARBA00022511"/>
    </source>
</evidence>
<dbReference type="InterPro" id="IPR035305">
    <property type="entry name" value="Herpes_glycoH_C"/>
</dbReference>
<evidence type="ECO:0000256" key="1">
    <source>
        <dbReference type="ARBA" id="ARBA00004563"/>
    </source>
</evidence>